<keyword evidence="1" id="KW-0472">Membrane</keyword>
<dbReference type="OrthoDB" id="1904250at2"/>
<dbReference type="AlphaFoldDB" id="A0A4R7KAA1"/>
<reference evidence="2 3" key="1">
    <citation type="submission" date="2019-03" db="EMBL/GenBank/DDBJ databases">
        <title>Genomic Encyclopedia of Type Strains, Phase IV (KMG-IV): sequencing the most valuable type-strain genomes for metagenomic binning, comparative biology and taxonomic classification.</title>
        <authorList>
            <person name="Goeker M."/>
        </authorList>
    </citation>
    <scope>NUCLEOTIDE SEQUENCE [LARGE SCALE GENOMIC DNA]</scope>
    <source>
        <strain evidence="2 3">DSM 24455</strain>
    </source>
</reference>
<protein>
    <recommendedName>
        <fullName evidence="4">PsbP protein</fullName>
    </recommendedName>
</protein>
<evidence type="ECO:0000313" key="3">
    <source>
        <dbReference type="Proteomes" id="UP000295325"/>
    </source>
</evidence>
<sequence>MKKKIVYVYTALTITLIIAFSLSWRGIMDMYRSSYDSILVNQPMKTYGTDRFQFQLPSDWSFRLQYFPGEEIKYHGGFTSPDNKIRGFAEVWKINISLKQFLDESRFSPTGVADLKNYKMTPSTIGNYRGYVVTYSRMGNDNQYYSAAEYFVPMTGNEFFRISFFIKESDYNPSIKRLFDSIASTFKLKG</sequence>
<keyword evidence="1" id="KW-0812">Transmembrane</keyword>
<accession>A0A4R7KAA1</accession>
<dbReference type="Proteomes" id="UP000295325">
    <property type="component" value="Unassembled WGS sequence"/>
</dbReference>
<gene>
    <name evidence="2" type="ORF">EDD71_12714</name>
</gene>
<dbReference type="RefSeq" id="WP_133629090.1">
    <property type="nucleotide sequence ID" value="NZ_SOAZ01000027.1"/>
</dbReference>
<evidence type="ECO:0008006" key="4">
    <source>
        <dbReference type="Google" id="ProtNLM"/>
    </source>
</evidence>
<keyword evidence="1" id="KW-1133">Transmembrane helix</keyword>
<comment type="caution">
    <text evidence="2">The sequence shown here is derived from an EMBL/GenBank/DDBJ whole genome shotgun (WGS) entry which is preliminary data.</text>
</comment>
<keyword evidence="3" id="KW-1185">Reference proteome</keyword>
<feature type="transmembrane region" description="Helical" evidence="1">
    <location>
        <begin position="6"/>
        <end position="24"/>
    </location>
</feature>
<dbReference type="EMBL" id="SOAZ01000027">
    <property type="protein sequence ID" value="TDT50551.1"/>
    <property type="molecule type" value="Genomic_DNA"/>
</dbReference>
<proteinExistence type="predicted"/>
<evidence type="ECO:0000313" key="2">
    <source>
        <dbReference type="EMBL" id="TDT50551.1"/>
    </source>
</evidence>
<organism evidence="2 3">
    <name type="scientific">Fonticella tunisiensis</name>
    <dbReference type="NCBI Taxonomy" id="1096341"/>
    <lineage>
        <taxon>Bacteria</taxon>
        <taxon>Bacillati</taxon>
        <taxon>Bacillota</taxon>
        <taxon>Clostridia</taxon>
        <taxon>Eubacteriales</taxon>
        <taxon>Clostridiaceae</taxon>
        <taxon>Fonticella</taxon>
    </lineage>
</organism>
<evidence type="ECO:0000256" key="1">
    <source>
        <dbReference type="SAM" id="Phobius"/>
    </source>
</evidence>
<name>A0A4R7KAA1_9CLOT</name>